<dbReference type="RefSeq" id="WP_198883403.1">
    <property type="nucleotide sequence ID" value="NZ_JAEKJA010000017.1"/>
</dbReference>
<dbReference type="GO" id="GO:0046872">
    <property type="term" value="F:metal ion binding"/>
    <property type="evidence" value="ECO:0007669"/>
    <property type="project" value="UniProtKB-KW"/>
</dbReference>
<evidence type="ECO:0000256" key="1">
    <source>
        <dbReference type="ARBA" id="ARBA00001954"/>
    </source>
</evidence>
<dbReference type="AlphaFoldDB" id="A0A934IT16"/>
<feature type="region of interest" description="Disordered" evidence="4">
    <location>
        <begin position="1"/>
        <end position="36"/>
    </location>
</feature>
<evidence type="ECO:0000259" key="5">
    <source>
        <dbReference type="PROSITE" id="PS51184"/>
    </source>
</evidence>
<dbReference type="CDD" id="cd02208">
    <property type="entry name" value="cupin_RmlC-like"/>
    <property type="match status" value="1"/>
</dbReference>
<dbReference type="Proteomes" id="UP000609531">
    <property type="component" value="Unassembled WGS sequence"/>
</dbReference>
<accession>A0A934IT16</accession>
<comment type="caution">
    <text evidence="6">The sequence shown here is derived from an EMBL/GenBank/DDBJ whole genome shotgun (WGS) entry which is preliminary data.</text>
</comment>
<comment type="cofactor">
    <cofactor evidence="1">
        <name>Fe(2+)</name>
        <dbReference type="ChEBI" id="CHEBI:29033"/>
    </cofactor>
</comment>
<feature type="compositionally biased region" description="Basic and acidic residues" evidence="4">
    <location>
        <begin position="9"/>
        <end position="19"/>
    </location>
</feature>
<dbReference type="PANTHER" id="PTHR13096">
    <property type="entry name" value="MINA53 MYC INDUCED NUCLEAR ANTIGEN"/>
    <property type="match status" value="1"/>
</dbReference>
<evidence type="ECO:0000256" key="2">
    <source>
        <dbReference type="ARBA" id="ARBA00022723"/>
    </source>
</evidence>
<name>A0A934IT16_9HYPH</name>
<evidence type="ECO:0000313" key="6">
    <source>
        <dbReference type="EMBL" id="MBJ3777495.1"/>
    </source>
</evidence>
<feature type="domain" description="JmjC" evidence="5">
    <location>
        <begin position="161"/>
        <end position="296"/>
    </location>
</feature>
<keyword evidence="3" id="KW-0408">Iron</keyword>
<dbReference type="PROSITE" id="PS51184">
    <property type="entry name" value="JMJC"/>
    <property type="match status" value="1"/>
</dbReference>
<dbReference type="Gene3D" id="2.60.120.650">
    <property type="entry name" value="Cupin"/>
    <property type="match status" value="1"/>
</dbReference>
<dbReference type="InterPro" id="IPR003347">
    <property type="entry name" value="JmjC_dom"/>
</dbReference>
<evidence type="ECO:0000313" key="7">
    <source>
        <dbReference type="Proteomes" id="UP000609531"/>
    </source>
</evidence>
<evidence type="ECO:0000256" key="3">
    <source>
        <dbReference type="ARBA" id="ARBA00023004"/>
    </source>
</evidence>
<dbReference type="SUPFAM" id="SSF51197">
    <property type="entry name" value="Clavaminate synthase-like"/>
    <property type="match status" value="1"/>
</dbReference>
<organism evidence="6 7">
    <name type="scientific">Acuticoccus mangrovi</name>
    <dbReference type="NCBI Taxonomy" id="2796142"/>
    <lineage>
        <taxon>Bacteria</taxon>
        <taxon>Pseudomonadati</taxon>
        <taxon>Pseudomonadota</taxon>
        <taxon>Alphaproteobacteria</taxon>
        <taxon>Hyphomicrobiales</taxon>
        <taxon>Amorphaceae</taxon>
        <taxon>Acuticoccus</taxon>
    </lineage>
</organism>
<dbReference type="InterPro" id="IPR039994">
    <property type="entry name" value="NO66-like"/>
</dbReference>
<evidence type="ECO:0000256" key="4">
    <source>
        <dbReference type="SAM" id="MobiDB-lite"/>
    </source>
</evidence>
<protein>
    <recommendedName>
        <fullName evidence="5">JmjC domain-containing protein</fullName>
    </recommendedName>
</protein>
<dbReference type="GO" id="GO:0032453">
    <property type="term" value="F:histone H3K4 demethylase activity"/>
    <property type="evidence" value="ECO:0007669"/>
    <property type="project" value="TreeGrafter"/>
</dbReference>
<dbReference type="EMBL" id="JAEKJA010000017">
    <property type="protein sequence ID" value="MBJ3777495.1"/>
    <property type="molecule type" value="Genomic_DNA"/>
</dbReference>
<keyword evidence="7" id="KW-1185">Reference proteome</keyword>
<dbReference type="PANTHER" id="PTHR13096:SF9">
    <property type="entry name" value="BIFUNCTIONAL LYSINE-SPECIFIC DEMETHYLASE AND HISTIDYL-HYDROXYLASE"/>
    <property type="match status" value="1"/>
</dbReference>
<gene>
    <name evidence="6" type="ORF">JCR33_17435</name>
</gene>
<dbReference type="Pfam" id="PF08007">
    <property type="entry name" value="JmjC_2"/>
    <property type="match status" value="1"/>
</dbReference>
<keyword evidence="2" id="KW-0479">Metal-binding</keyword>
<proteinExistence type="predicted"/>
<sequence>MRSRQKRATRFDDRSELVGRSHPSGRRHIADRSTASEEEFAMNSIEQDAPAASQEIDRRIVRLVGGQTIHHFNEEVRERRWAHYPGAFSQDDISSLFYTVDALEADVGAARVRPEAVDVFTKGQLVRLGDLQHKTGRSHLAVLIDQLRQGSMVRIRDLQDARQEVQQTLRRLEQLFLAACQVNLYLAPAGGAGFPAHFDISDAFIVQCAGAKDWTIYDDYVDQTDLPSADTPWEPERYTPLGSGKSMVLRAGDVLYLPRGVMHAARCTDEHSLHLTISMESLTYADVLLSEIRRLAHDVPELRRRVPWSWDGRDDGLTGTLRAQMHMLADRVEAGPSLQTARRRLVQSEDVAPGTLGRALTEPR</sequence>
<dbReference type="GO" id="GO:0051864">
    <property type="term" value="F:histone H3K36 demethylase activity"/>
    <property type="evidence" value="ECO:0007669"/>
    <property type="project" value="TreeGrafter"/>
</dbReference>
<reference evidence="6" key="1">
    <citation type="submission" date="2020-12" db="EMBL/GenBank/DDBJ databases">
        <title>Bacterial taxonomy.</title>
        <authorList>
            <person name="Pan X."/>
        </authorList>
    </citation>
    <scope>NUCLEOTIDE SEQUENCE</scope>
    <source>
        <strain evidence="6">B2012</strain>
    </source>
</reference>